<protein>
    <submittedName>
        <fullName evidence="2">Uncharacterized protein</fullName>
    </submittedName>
</protein>
<keyword evidence="1" id="KW-0472">Membrane</keyword>
<accession>A0A844SS68</accession>
<evidence type="ECO:0000313" key="3">
    <source>
        <dbReference type="Proteomes" id="UP000436468"/>
    </source>
</evidence>
<dbReference type="EMBL" id="WQNF01000036">
    <property type="protein sequence ID" value="MVT69953.1"/>
    <property type="molecule type" value="Genomic_DNA"/>
</dbReference>
<name>A0A844SS68_9BRAD</name>
<proteinExistence type="predicted"/>
<evidence type="ECO:0000313" key="2">
    <source>
        <dbReference type="EMBL" id="MVT69953.1"/>
    </source>
</evidence>
<keyword evidence="1" id="KW-0812">Transmembrane</keyword>
<dbReference type="RefSeq" id="WP_157348068.1">
    <property type="nucleotide sequence ID" value="NZ_WQNF01000036.1"/>
</dbReference>
<dbReference type="Proteomes" id="UP000436468">
    <property type="component" value="Unassembled WGS sequence"/>
</dbReference>
<sequence>MGLPINEGPDWNTSQYTAGAVGFFAGGIAAQAFMYYHLIPRNLAVVLVATAMIVPPAVVRWRQKRKHGPFYNEPK</sequence>
<reference evidence="2 3" key="1">
    <citation type="submission" date="2019-12" db="EMBL/GenBank/DDBJ databases">
        <title>Draft genome sequences Bradyrhizobium cajani AMBPC1010, Bradyrhizobium pachyrhizi AMBPC1040 and Bradyrhizobium yuanmingense ALSPC3051, three plant growth promoting strains isolated from nodules of Cajanus cajan L. in Dominican Republic.</title>
        <authorList>
            <person name="Flores-Felix J.D."/>
            <person name="Araujo J."/>
            <person name="Diaz-Alcantara C."/>
            <person name="Gonzalez-Andres F."/>
            <person name="Velazquez E."/>
        </authorList>
    </citation>
    <scope>NUCLEOTIDE SEQUENCE [LARGE SCALE GENOMIC DNA]</scope>
    <source>
        <strain evidence="2 3">1040</strain>
    </source>
</reference>
<gene>
    <name evidence="2" type="ORF">GPL21_33235</name>
</gene>
<comment type="caution">
    <text evidence="2">The sequence shown here is derived from an EMBL/GenBank/DDBJ whole genome shotgun (WGS) entry which is preliminary data.</text>
</comment>
<organism evidence="2 3">
    <name type="scientific">Bradyrhizobium pachyrhizi</name>
    <dbReference type="NCBI Taxonomy" id="280333"/>
    <lineage>
        <taxon>Bacteria</taxon>
        <taxon>Pseudomonadati</taxon>
        <taxon>Pseudomonadota</taxon>
        <taxon>Alphaproteobacteria</taxon>
        <taxon>Hyphomicrobiales</taxon>
        <taxon>Nitrobacteraceae</taxon>
        <taxon>Bradyrhizobium</taxon>
    </lineage>
</organism>
<feature type="transmembrane region" description="Helical" evidence="1">
    <location>
        <begin position="16"/>
        <end position="36"/>
    </location>
</feature>
<feature type="transmembrane region" description="Helical" evidence="1">
    <location>
        <begin position="43"/>
        <end position="61"/>
    </location>
</feature>
<evidence type="ECO:0000256" key="1">
    <source>
        <dbReference type="SAM" id="Phobius"/>
    </source>
</evidence>
<keyword evidence="1" id="KW-1133">Transmembrane helix</keyword>
<keyword evidence="3" id="KW-1185">Reference proteome</keyword>
<dbReference type="AlphaFoldDB" id="A0A844SS68"/>